<dbReference type="SUPFAM" id="SSF52540">
    <property type="entry name" value="P-loop containing nucleoside triphosphate hydrolases"/>
    <property type="match status" value="2"/>
</dbReference>
<dbReference type="RefSeq" id="WP_109717716.1">
    <property type="nucleotide sequence ID" value="NZ_QGHF01000007.1"/>
</dbReference>
<name>A0A2V2B8Z0_9GAMM</name>
<protein>
    <submittedName>
        <fullName evidence="9">Peptide/nickel transport system ATP-binding protein</fullName>
    </submittedName>
</protein>
<evidence type="ECO:0000256" key="6">
    <source>
        <dbReference type="ARBA" id="ARBA00022840"/>
    </source>
</evidence>
<evidence type="ECO:0000256" key="7">
    <source>
        <dbReference type="ARBA" id="ARBA00023136"/>
    </source>
</evidence>
<evidence type="ECO:0000256" key="2">
    <source>
        <dbReference type="ARBA" id="ARBA00006526"/>
    </source>
</evidence>
<dbReference type="InterPro" id="IPR050388">
    <property type="entry name" value="ABC_Ni/Peptide_Import"/>
</dbReference>
<evidence type="ECO:0000256" key="3">
    <source>
        <dbReference type="ARBA" id="ARBA00022448"/>
    </source>
</evidence>
<organism evidence="9 10">
    <name type="scientific">Pantoea allii</name>
    <dbReference type="NCBI Taxonomy" id="574096"/>
    <lineage>
        <taxon>Bacteria</taxon>
        <taxon>Pseudomonadati</taxon>
        <taxon>Pseudomonadota</taxon>
        <taxon>Gammaproteobacteria</taxon>
        <taxon>Enterobacterales</taxon>
        <taxon>Erwiniaceae</taxon>
        <taxon>Pantoea</taxon>
    </lineage>
</organism>
<dbReference type="PROSITE" id="PS50893">
    <property type="entry name" value="ABC_TRANSPORTER_2"/>
    <property type="match status" value="2"/>
</dbReference>
<dbReference type="PANTHER" id="PTHR43297:SF7">
    <property type="entry name" value="D,D-DIPEPTIDE TRANSPORT ATP-BINDING PROTEIN DDPD-RELATED"/>
    <property type="match status" value="1"/>
</dbReference>
<feature type="domain" description="ABC transporter" evidence="8">
    <location>
        <begin position="266"/>
        <end position="476"/>
    </location>
</feature>
<dbReference type="InterPro" id="IPR017871">
    <property type="entry name" value="ABC_transporter-like_CS"/>
</dbReference>
<evidence type="ECO:0000313" key="9">
    <source>
        <dbReference type="EMBL" id="PWK95734.1"/>
    </source>
</evidence>
<dbReference type="Pfam" id="PF00005">
    <property type="entry name" value="ABC_tran"/>
    <property type="match status" value="2"/>
</dbReference>
<dbReference type="Proteomes" id="UP000245981">
    <property type="component" value="Unassembled WGS sequence"/>
</dbReference>
<dbReference type="OrthoDB" id="9784450at2"/>
<dbReference type="AlphaFoldDB" id="A0A2V2B8Z0"/>
<keyword evidence="4" id="KW-1003">Cell membrane</keyword>
<keyword evidence="5" id="KW-0547">Nucleotide-binding</keyword>
<accession>A0A2V2B8Z0</accession>
<dbReference type="PANTHER" id="PTHR43297">
    <property type="entry name" value="OLIGOPEPTIDE TRANSPORT ATP-BINDING PROTEIN APPD"/>
    <property type="match status" value="1"/>
</dbReference>
<evidence type="ECO:0000256" key="5">
    <source>
        <dbReference type="ARBA" id="ARBA00022741"/>
    </source>
</evidence>
<keyword evidence="6 9" id="KW-0067">ATP-binding</keyword>
<proteinExistence type="inferred from homology"/>
<sequence>MTGMVIKQVAVYAEHCIVEPVSMVIQPGRPMTLVGETGSGKSLFAQAIMGALPQGLYAKGTVEIDGQHYDLQTDLLHLRALWGHRIASLPQELWLALDPTMRVNAQVEEGYRYVRGLPRHDAQQSTAKALDHLGLTQASARFPWQLSGGMAQRVCFAAARAGGATMLIADEPTKGLDVARRDEIGRLLNTAVARGETLLTITHDIALARQLAGDVMVMHKGQVIEQGSARRVLSRPQERYTQQLLAAEPQAWATGLRVPCDETIVLQSEGLSLKRSGKRLFHDAALTFRAGEIVGLYGESGCGKSSLGDTLCGLIKPDAGRVIRPRNISKLRYQKLYQDPSAIFPPDVSMAQVIDDVLRLHHATVQRRDELMAQLGLAHDLLSRPASGLSGGELQRFSLLRVMLLDPVFLFADEPTSRLDPLVQQQTLALLTGLATKQRCAILLVSHDLALLEKSAHRVISLASLRQGSAVMTAHG</sequence>
<dbReference type="InterPro" id="IPR027417">
    <property type="entry name" value="P-loop_NTPase"/>
</dbReference>
<dbReference type="STRING" id="574096.HA38_03635"/>
<keyword evidence="3" id="KW-0813">Transport</keyword>
<keyword evidence="7" id="KW-0472">Membrane</keyword>
<comment type="caution">
    <text evidence="9">The sequence shown here is derived from an EMBL/GenBank/DDBJ whole genome shotgun (WGS) entry which is preliminary data.</text>
</comment>
<feature type="domain" description="ABC transporter" evidence="8">
    <location>
        <begin position="1"/>
        <end position="245"/>
    </location>
</feature>
<dbReference type="SMART" id="SM00382">
    <property type="entry name" value="AAA"/>
    <property type="match status" value="2"/>
</dbReference>
<reference evidence="9 10" key="1">
    <citation type="submission" date="2018-05" db="EMBL/GenBank/DDBJ databases">
        <title>Genomic Encyclopedia of Type Strains, Phase IV (KMG-V): Genome sequencing to study the core and pangenomes of soil and plant-associated prokaryotes.</title>
        <authorList>
            <person name="Whitman W."/>
        </authorList>
    </citation>
    <scope>NUCLEOTIDE SEQUENCE [LARGE SCALE GENOMIC DNA]</scope>
    <source>
        <strain evidence="9 10">PNA 200-10</strain>
    </source>
</reference>
<comment type="subcellular location">
    <subcellularLocation>
        <location evidence="1">Cell inner membrane</location>
        <topology evidence="1">Peripheral membrane protein</topology>
    </subcellularLocation>
</comment>
<dbReference type="GO" id="GO:0005886">
    <property type="term" value="C:plasma membrane"/>
    <property type="evidence" value="ECO:0007669"/>
    <property type="project" value="UniProtKB-SubCell"/>
</dbReference>
<dbReference type="InterPro" id="IPR003593">
    <property type="entry name" value="AAA+_ATPase"/>
</dbReference>
<evidence type="ECO:0000259" key="8">
    <source>
        <dbReference type="PROSITE" id="PS50893"/>
    </source>
</evidence>
<comment type="similarity">
    <text evidence="2">Belongs to the ABC transporter superfamily. Drug exporter-2 (TC 3.A.1.117) family.</text>
</comment>
<dbReference type="GO" id="GO:0005524">
    <property type="term" value="F:ATP binding"/>
    <property type="evidence" value="ECO:0007669"/>
    <property type="project" value="UniProtKB-KW"/>
</dbReference>
<evidence type="ECO:0000313" key="10">
    <source>
        <dbReference type="Proteomes" id="UP000245981"/>
    </source>
</evidence>
<evidence type="ECO:0000256" key="1">
    <source>
        <dbReference type="ARBA" id="ARBA00004417"/>
    </source>
</evidence>
<dbReference type="Gene3D" id="3.40.50.300">
    <property type="entry name" value="P-loop containing nucleotide triphosphate hydrolases"/>
    <property type="match status" value="2"/>
</dbReference>
<dbReference type="EMBL" id="QGHF01000007">
    <property type="protein sequence ID" value="PWK95734.1"/>
    <property type="molecule type" value="Genomic_DNA"/>
</dbReference>
<dbReference type="GO" id="GO:0016887">
    <property type="term" value="F:ATP hydrolysis activity"/>
    <property type="evidence" value="ECO:0007669"/>
    <property type="project" value="InterPro"/>
</dbReference>
<dbReference type="InterPro" id="IPR003439">
    <property type="entry name" value="ABC_transporter-like_ATP-bd"/>
</dbReference>
<dbReference type="PROSITE" id="PS00211">
    <property type="entry name" value="ABC_TRANSPORTER_1"/>
    <property type="match status" value="1"/>
</dbReference>
<evidence type="ECO:0000256" key="4">
    <source>
        <dbReference type="ARBA" id="ARBA00022475"/>
    </source>
</evidence>
<gene>
    <name evidence="9" type="ORF">C7431_107134</name>
</gene>